<gene>
    <name evidence="2" type="ORF">FGL95_27710</name>
</gene>
<comment type="caution">
    <text evidence="2">The sequence shown here is derived from an EMBL/GenBank/DDBJ whole genome shotgun (WGS) entry which is preliminary data.</text>
</comment>
<name>A0A848KTE9_9NOCA</name>
<evidence type="ECO:0000313" key="3">
    <source>
        <dbReference type="Proteomes" id="UP000535543"/>
    </source>
</evidence>
<evidence type="ECO:0000313" key="2">
    <source>
        <dbReference type="EMBL" id="NMN98827.1"/>
    </source>
</evidence>
<keyword evidence="1" id="KW-0472">Membrane</keyword>
<dbReference type="EMBL" id="VCQU01000012">
    <property type="protein sequence ID" value="NMN98827.1"/>
    <property type="molecule type" value="Genomic_DNA"/>
</dbReference>
<dbReference type="AlphaFoldDB" id="A0A848KTE9"/>
<keyword evidence="1" id="KW-0812">Transmembrane</keyword>
<reference evidence="2 3" key="2">
    <citation type="submission" date="2020-06" db="EMBL/GenBank/DDBJ databases">
        <title>Antribacter stalactiti gen. nov., sp. nov., a new member of the family Nacardiaceae isolated from a cave.</title>
        <authorList>
            <person name="Kim I.S."/>
        </authorList>
    </citation>
    <scope>NUCLEOTIDE SEQUENCE [LARGE SCALE GENOMIC DNA]</scope>
    <source>
        <strain evidence="2 3">YC2-7</strain>
    </source>
</reference>
<accession>A0A848KTE9</accession>
<feature type="transmembrane region" description="Helical" evidence="1">
    <location>
        <begin position="45"/>
        <end position="65"/>
    </location>
</feature>
<keyword evidence="3" id="KW-1185">Reference proteome</keyword>
<protein>
    <submittedName>
        <fullName evidence="2">Uncharacterized protein</fullName>
    </submittedName>
</protein>
<feature type="transmembrane region" description="Helical" evidence="1">
    <location>
        <begin position="111"/>
        <end position="132"/>
    </location>
</feature>
<feature type="transmembrane region" description="Helical" evidence="1">
    <location>
        <begin position="7"/>
        <end position="25"/>
    </location>
</feature>
<evidence type="ECO:0000256" key="1">
    <source>
        <dbReference type="SAM" id="Phobius"/>
    </source>
</evidence>
<reference evidence="2 3" key="1">
    <citation type="submission" date="2019-05" db="EMBL/GenBank/DDBJ databases">
        <authorList>
            <person name="Lee S.D."/>
        </authorList>
    </citation>
    <scope>NUCLEOTIDE SEQUENCE [LARGE SCALE GENOMIC DNA]</scope>
    <source>
        <strain evidence="2 3">YC2-7</strain>
    </source>
</reference>
<feature type="transmembrane region" description="Helical" evidence="1">
    <location>
        <begin position="86"/>
        <end position="105"/>
    </location>
</feature>
<keyword evidence="1" id="KW-1133">Transmembrane helix</keyword>
<sequence>MSYQEKSAWIMLVLAVGTYAGYAAVVWQRARNVALTEVAYVSPMLWAIGISILLSIIAHIVIGAFSPKGEDRKDQRDREIGRFGEYTGQSFLVIGAIAALGLAMAEVEYFWIANVLALAFFLSAAVGSMAKLSAYRVGIPRW</sequence>
<organism evidence="2 3">
    <name type="scientific">Antrihabitans stalactiti</name>
    <dbReference type="NCBI Taxonomy" id="2584121"/>
    <lineage>
        <taxon>Bacteria</taxon>
        <taxon>Bacillati</taxon>
        <taxon>Actinomycetota</taxon>
        <taxon>Actinomycetes</taxon>
        <taxon>Mycobacteriales</taxon>
        <taxon>Nocardiaceae</taxon>
        <taxon>Antrihabitans</taxon>
    </lineage>
</organism>
<dbReference type="Proteomes" id="UP000535543">
    <property type="component" value="Unassembled WGS sequence"/>
</dbReference>
<proteinExistence type="predicted"/>